<name>A0A975NLB0_9BRAD</name>
<dbReference type="EMBL" id="CP076135">
    <property type="protein sequence ID" value="QWG17197.1"/>
    <property type="molecule type" value="Genomic_DNA"/>
</dbReference>
<evidence type="ECO:0000313" key="3">
    <source>
        <dbReference type="EMBL" id="QWG17197.1"/>
    </source>
</evidence>
<evidence type="ECO:0000256" key="2">
    <source>
        <dbReference type="ARBA" id="ARBA00022525"/>
    </source>
</evidence>
<dbReference type="GO" id="GO:0005509">
    <property type="term" value="F:calcium ion binding"/>
    <property type="evidence" value="ECO:0007669"/>
    <property type="project" value="InterPro"/>
</dbReference>
<dbReference type="Proteomes" id="UP000680805">
    <property type="component" value="Chromosome"/>
</dbReference>
<organism evidence="3 4">
    <name type="scientific">Bradyrhizobium sediminis</name>
    <dbReference type="NCBI Taxonomy" id="2840469"/>
    <lineage>
        <taxon>Bacteria</taxon>
        <taxon>Pseudomonadati</taxon>
        <taxon>Pseudomonadota</taxon>
        <taxon>Alphaproteobacteria</taxon>
        <taxon>Hyphomicrobiales</taxon>
        <taxon>Nitrobacteraceae</taxon>
        <taxon>Bradyrhizobium</taxon>
    </lineage>
</organism>
<dbReference type="Gene3D" id="2.150.10.10">
    <property type="entry name" value="Serralysin-like metalloprotease, C-terminal"/>
    <property type="match status" value="5"/>
</dbReference>
<reference evidence="3" key="1">
    <citation type="submission" date="2021-06" db="EMBL/GenBank/DDBJ databases">
        <title>Bradyrhizobium sp. S2-11-2 Genome sequencing.</title>
        <authorList>
            <person name="Jin L."/>
        </authorList>
    </citation>
    <scope>NUCLEOTIDE SEQUENCE</scope>
    <source>
        <strain evidence="3">S2-11-2</strain>
    </source>
</reference>
<accession>A0A975NLB0</accession>
<dbReference type="InterPro" id="IPR011049">
    <property type="entry name" value="Serralysin-like_metalloprot_C"/>
</dbReference>
<dbReference type="InterPro" id="IPR018511">
    <property type="entry name" value="Hemolysin-typ_Ca-bd_CS"/>
</dbReference>
<proteinExistence type="predicted"/>
<dbReference type="PANTHER" id="PTHR38340">
    <property type="entry name" value="S-LAYER PROTEIN"/>
    <property type="match status" value="1"/>
</dbReference>
<dbReference type="KEGG" id="bsei:KMZ68_19775"/>
<dbReference type="AlphaFoldDB" id="A0A975NLB0"/>
<dbReference type="GO" id="GO:0005576">
    <property type="term" value="C:extracellular region"/>
    <property type="evidence" value="ECO:0007669"/>
    <property type="project" value="UniProtKB-SubCell"/>
</dbReference>
<gene>
    <name evidence="3" type="ORF">KMZ68_19775</name>
</gene>
<evidence type="ECO:0000313" key="4">
    <source>
        <dbReference type="Proteomes" id="UP000680805"/>
    </source>
</evidence>
<keyword evidence="2" id="KW-0964">Secreted</keyword>
<dbReference type="PANTHER" id="PTHR38340:SF1">
    <property type="entry name" value="S-LAYER PROTEIN"/>
    <property type="match status" value="1"/>
</dbReference>
<dbReference type="PROSITE" id="PS00330">
    <property type="entry name" value="HEMOLYSIN_CALCIUM"/>
    <property type="match status" value="6"/>
</dbReference>
<dbReference type="Pfam" id="PF00353">
    <property type="entry name" value="HemolysinCabind"/>
    <property type="match status" value="14"/>
</dbReference>
<sequence>MANFIGTSADEIIIPSFVSSTVPASGGVRPSNAADSIDGGAGNDIIDGGSGNDVLLGGDGNDLLIGGNGNDTVTGGRGNDTALLGNGNDLFVWNPGDGSDVVEGGAGTDTLQFNGSNVGERIDISASGGRATLFRDVGTVTMDLNSVERIQIAASGGADTVTVNDLSGTSVRQVAVDLAAAGTGNGDGQADTVVVNGTSGDNRINIASSGASVTVRGLSAQVIIDHAEGADDSLVVNGLDGNDTINASALVAGQIRLTINGGAGNDTIHASDGGDILLGGDGNDILIGGTGGDHFSGNDGDDFIIGGGGNDVADGGAGNDLIRTGSGSDFLQGGSGNDTIQAGGGSDFIEGGDGNDIIAGGAGNDVALLGAGDDRYAWNSGDGSDVVEGQTGIDTLAFDGSSANEVIAVSANGQRVLLTQDVGNVTMDINGVENIAISAGGGDDVIVAGNGLATLTSRTIDGGAGNDRITGGDGSDRLIGGDGDDTVTGGRGNDVALLGSGNDLFVWNPGDGSDIVEGQAGFDMLVFIGSNAGEHVDISANGGHARLFRDVGAVTMDLNGVERIQLAALGGADTITVNDLSGTGVRQVAIDLAATGGAGDAQADNVIVNATAGNNRISIAATGSMVTVSGLQAEVTIDHAEGADDSLLISGLDGNDSIDASALAGQINLTIDGGAGNDNIIGSAGDDVLSGGDGNDVVTGGTGADLVLLGAGDDRFVWNSGDGSDIVEGQAGVDTLVFNGSSASENIDISANGGRARLFRDVGNVTMDINGIERVQIAASDGPDNIVVNDLTGTGITQVAIDLAATGTSYGDGQSDQVIINGTAGGDFITVDRSGGAIRVSGLAETVTIAHAEGVLDRLTVSGGAGDDVIDASSLPTNQIGLALNGGTGNDVILGSRGNDSVNGGIGNDVAALGDGNDLFTWKPGDGSDVVDGQRGVDTLAFNGSNIGENISISANGGQATLTRDVGAVTMHLTSVERIELSTLGGADHVAVNDLSGTGVRQVAIDLAASFTGSGDGQEDTVTINGTAGNDYVNLTAAGSLITVSGLPAQVTVDHGEAGDLLTVNGGAGNDTIDASAVPSGAMALALSGGDGNDTITGGNGNDALVGGNGNDTFVFNFGTSGQDVIQDFQVHGSSASGDVIGLAGFSDHTFDQALADGHIAQSGADVVISDGTGIIATLQNVSLAALHANDFMFS</sequence>
<dbReference type="SUPFAM" id="SSF51120">
    <property type="entry name" value="beta-Roll"/>
    <property type="match status" value="6"/>
</dbReference>
<dbReference type="InterPro" id="IPR050557">
    <property type="entry name" value="RTX_toxin/Mannuronan_C5-epim"/>
</dbReference>
<evidence type="ECO:0000256" key="1">
    <source>
        <dbReference type="ARBA" id="ARBA00004613"/>
    </source>
</evidence>
<comment type="subcellular location">
    <subcellularLocation>
        <location evidence="1">Secreted</location>
    </subcellularLocation>
</comment>
<protein>
    <submittedName>
        <fullName evidence="3">Calcium-binding protein</fullName>
    </submittedName>
</protein>
<dbReference type="InterPro" id="IPR001343">
    <property type="entry name" value="Hemolysn_Ca-bd"/>
</dbReference>
<dbReference type="PRINTS" id="PR00313">
    <property type="entry name" value="CABNDNGRPT"/>
</dbReference>